<keyword evidence="4" id="KW-1185">Reference proteome</keyword>
<dbReference type="InterPro" id="IPR046229">
    <property type="entry name" value="TnpC-like"/>
</dbReference>
<sequence length="206" mass="23237">MSTPRTDAAVRARRQATQEMLQRLQTALAAMTRDHTPVTVAALARTARVSRTFLYQNQQARALIERANRASRPHPGVSNNGSRAQPAWKERALNAEDALAQAQREIRTQRTRIAELLGKIRDLEHDLPEGSLQRIVTENTTLKQHVRQLTQDNQQLQERLTSARQNNRFMDKRIADLEAQLAPYLTTPPPRPSPSLGSSPNLADDR</sequence>
<evidence type="ECO:0000256" key="1">
    <source>
        <dbReference type="SAM" id="Coils"/>
    </source>
</evidence>
<proteinExistence type="predicted"/>
<feature type="region of interest" description="Disordered" evidence="2">
    <location>
        <begin position="181"/>
        <end position="206"/>
    </location>
</feature>
<comment type="caution">
    <text evidence="3">The sequence shown here is derived from an EMBL/GenBank/DDBJ whole genome shotgun (WGS) entry which is preliminary data.</text>
</comment>
<feature type="coiled-coil region" evidence="1">
    <location>
        <begin position="92"/>
        <end position="180"/>
    </location>
</feature>
<gene>
    <name evidence="3" type="ORF">ACFPL4_35975</name>
</gene>
<dbReference type="Pfam" id="PF19776">
    <property type="entry name" value="DUF6262"/>
    <property type="match status" value="1"/>
</dbReference>
<dbReference type="Proteomes" id="UP001595908">
    <property type="component" value="Unassembled WGS sequence"/>
</dbReference>
<reference evidence="4" key="1">
    <citation type="journal article" date="2019" name="Int. J. Syst. Evol. Microbiol.">
        <title>The Global Catalogue of Microorganisms (GCM) 10K type strain sequencing project: providing services to taxonomists for standard genome sequencing and annotation.</title>
        <authorList>
            <consortium name="The Broad Institute Genomics Platform"/>
            <consortium name="The Broad Institute Genome Sequencing Center for Infectious Disease"/>
            <person name="Wu L."/>
            <person name="Ma J."/>
        </authorList>
    </citation>
    <scope>NUCLEOTIDE SEQUENCE [LARGE SCALE GENOMIC DNA]</scope>
    <source>
        <strain evidence="4">ICMP 257</strain>
    </source>
</reference>
<evidence type="ECO:0000313" key="3">
    <source>
        <dbReference type="EMBL" id="MFC4983653.1"/>
    </source>
</evidence>
<evidence type="ECO:0000313" key="4">
    <source>
        <dbReference type="Proteomes" id="UP001595908"/>
    </source>
</evidence>
<name>A0ABV9VK88_STRAZ</name>
<dbReference type="Gene3D" id="1.10.287.1490">
    <property type="match status" value="1"/>
</dbReference>
<feature type="compositionally biased region" description="Low complexity" evidence="2">
    <location>
        <begin position="194"/>
        <end position="206"/>
    </location>
</feature>
<accession>A0ABV9VK88</accession>
<organism evidence="3 4">
    <name type="scientific">Streptomyces atroolivaceus</name>
    <dbReference type="NCBI Taxonomy" id="66869"/>
    <lineage>
        <taxon>Bacteria</taxon>
        <taxon>Bacillati</taxon>
        <taxon>Actinomycetota</taxon>
        <taxon>Actinomycetes</taxon>
        <taxon>Kitasatosporales</taxon>
        <taxon>Streptomycetaceae</taxon>
        <taxon>Streptomyces</taxon>
    </lineage>
</organism>
<keyword evidence="1" id="KW-0175">Coiled coil</keyword>
<protein>
    <submittedName>
        <fullName evidence="3">DUF6262 family protein</fullName>
    </submittedName>
</protein>
<evidence type="ECO:0000256" key="2">
    <source>
        <dbReference type="SAM" id="MobiDB-lite"/>
    </source>
</evidence>
<dbReference type="RefSeq" id="WP_051710233.1">
    <property type="nucleotide sequence ID" value="NZ_JBHSJE010000021.1"/>
</dbReference>
<dbReference type="EMBL" id="JBHSJE010000021">
    <property type="protein sequence ID" value="MFC4983653.1"/>
    <property type="molecule type" value="Genomic_DNA"/>
</dbReference>
<dbReference type="GeneID" id="31237606"/>